<evidence type="ECO:0000313" key="2">
    <source>
        <dbReference type="Proteomes" id="UP000753908"/>
    </source>
</evidence>
<proteinExistence type="predicted"/>
<protein>
    <submittedName>
        <fullName evidence="1">Uncharacterized protein</fullName>
    </submittedName>
</protein>
<accession>A0A951UE72</accession>
<reference evidence="1" key="2">
    <citation type="journal article" date="2022" name="Microbiol. Resour. Announc.">
        <title>Metagenome Sequencing to Explore Phylogenomics of Terrestrial Cyanobacteria.</title>
        <authorList>
            <person name="Ward R.D."/>
            <person name="Stajich J.E."/>
            <person name="Johansen J.R."/>
            <person name="Huntemann M."/>
            <person name="Clum A."/>
            <person name="Foster B."/>
            <person name="Foster B."/>
            <person name="Roux S."/>
            <person name="Palaniappan K."/>
            <person name="Varghese N."/>
            <person name="Mukherjee S."/>
            <person name="Reddy T.B.K."/>
            <person name="Daum C."/>
            <person name="Copeland A."/>
            <person name="Chen I.A."/>
            <person name="Ivanova N.N."/>
            <person name="Kyrpides N.C."/>
            <person name="Shapiro N."/>
            <person name="Eloe-Fadrosh E.A."/>
            <person name="Pietrasiak N."/>
        </authorList>
    </citation>
    <scope>NUCLEOTIDE SEQUENCE</scope>
    <source>
        <strain evidence="1">CPER-KK1</strain>
    </source>
</reference>
<reference evidence="1" key="1">
    <citation type="submission" date="2021-05" db="EMBL/GenBank/DDBJ databases">
        <authorList>
            <person name="Pietrasiak N."/>
            <person name="Ward R."/>
            <person name="Stajich J.E."/>
            <person name="Kurbessoian T."/>
        </authorList>
    </citation>
    <scope>NUCLEOTIDE SEQUENCE</scope>
    <source>
        <strain evidence="1">CPER-KK1</strain>
    </source>
</reference>
<dbReference type="EMBL" id="JAHHIF010000062">
    <property type="protein sequence ID" value="MBW4548461.1"/>
    <property type="molecule type" value="Genomic_DNA"/>
</dbReference>
<evidence type="ECO:0000313" key="1">
    <source>
        <dbReference type="EMBL" id="MBW4548461.1"/>
    </source>
</evidence>
<dbReference type="Proteomes" id="UP000753908">
    <property type="component" value="Unassembled WGS sequence"/>
</dbReference>
<gene>
    <name evidence="1" type="ORF">KME25_29085</name>
</gene>
<name>A0A951UE72_9CYAN</name>
<dbReference type="AlphaFoldDB" id="A0A951UE72"/>
<comment type="caution">
    <text evidence="1">The sequence shown here is derived from an EMBL/GenBank/DDBJ whole genome shotgun (WGS) entry which is preliminary data.</text>
</comment>
<organism evidence="1 2">
    <name type="scientific">Symplocastrum torsivum CPER-KK1</name>
    <dbReference type="NCBI Taxonomy" id="450513"/>
    <lineage>
        <taxon>Bacteria</taxon>
        <taxon>Bacillati</taxon>
        <taxon>Cyanobacteriota</taxon>
        <taxon>Cyanophyceae</taxon>
        <taxon>Oscillatoriophycideae</taxon>
        <taxon>Oscillatoriales</taxon>
        <taxon>Microcoleaceae</taxon>
        <taxon>Symplocastrum</taxon>
    </lineage>
</organism>
<sequence>MSRENEETAAFQNWMWGRMSPNDFAIVWAPVGYREIGLVCGVSASTVQHWFSDPSATSHREPSDRPQRLLALADWWLRTFNFTPRQLSAQFEQYLRQRSLE</sequence>